<name>A0A9D1L9I3_9CLOT</name>
<evidence type="ECO:0000313" key="2">
    <source>
        <dbReference type="EMBL" id="HIU28896.1"/>
    </source>
</evidence>
<dbReference type="EMBL" id="DVMM01000022">
    <property type="protein sequence ID" value="HIU28896.1"/>
    <property type="molecule type" value="Genomic_DNA"/>
</dbReference>
<gene>
    <name evidence="2" type="ORF">IAD50_01215</name>
</gene>
<reference evidence="2" key="1">
    <citation type="submission" date="2020-10" db="EMBL/GenBank/DDBJ databases">
        <authorList>
            <person name="Gilroy R."/>
        </authorList>
    </citation>
    <scope>NUCLEOTIDE SEQUENCE</scope>
    <source>
        <strain evidence="2">CHK195-4489</strain>
    </source>
</reference>
<dbReference type="InterPro" id="IPR001107">
    <property type="entry name" value="Band_7"/>
</dbReference>
<accession>A0A9D1L9I3</accession>
<dbReference type="PANTHER" id="PTHR42911:SF1">
    <property type="entry name" value="MODULATOR OF FTSH PROTEASE HFLC"/>
    <property type="match status" value="1"/>
</dbReference>
<dbReference type="PANTHER" id="PTHR42911">
    <property type="entry name" value="MODULATOR OF FTSH PROTEASE HFLC"/>
    <property type="match status" value="1"/>
</dbReference>
<dbReference type="SUPFAM" id="SSF117892">
    <property type="entry name" value="Band 7/SPFH domain"/>
    <property type="match status" value="1"/>
</dbReference>
<feature type="domain" description="Band 7" evidence="1">
    <location>
        <begin position="27"/>
        <end position="105"/>
    </location>
</feature>
<reference evidence="2" key="2">
    <citation type="journal article" date="2021" name="PeerJ">
        <title>Extensive microbial diversity within the chicken gut microbiome revealed by metagenomics and culture.</title>
        <authorList>
            <person name="Gilroy R."/>
            <person name="Ravi A."/>
            <person name="Getino M."/>
            <person name="Pursley I."/>
            <person name="Horton D.L."/>
            <person name="Alikhan N.F."/>
            <person name="Baker D."/>
            <person name="Gharbi K."/>
            <person name="Hall N."/>
            <person name="Watson M."/>
            <person name="Adriaenssens E.M."/>
            <person name="Foster-Nyarko E."/>
            <person name="Jarju S."/>
            <person name="Secka A."/>
            <person name="Antonio M."/>
            <person name="Oren A."/>
            <person name="Chaudhuri R.R."/>
            <person name="La Ragione R."/>
            <person name="Hildebrand F."/>
            <person name="Pallen M.J."/>
        </authorList>
    </citation>
    <scope>NUCLEOTIDE SEQUENCE</scope>
    <source>
        <strain evidence="2">CHK195-4489</strain>
    </source>
</reference>
<dbReference type="Pfam" id="PF01145">
    <property type="entry name" value="Band_7"/>
    <property type="match status" value="1"/>
</dbReference>
<organism evidence="2 3">
    <name type="scientific">Candidatus Egerieisoma faecipullorum</name>
    <dbReference type="NCBI Taxonomy" id="2840963"/>
    <lineage>
        <taxon>Bacteria</taxon>
        <taxon>Bacillati</taxon>
        <taxon>Bacillota</taxon>
        <taxon>Clostridia</taxon>
        <taxon>Eubacteriales</taxon>
        <taxon>Clostridiaceae</taxon>
        <taxon>Clostridiaceae incertae sedis</taxon>
        <taxon>Candidatus Egerieisoma</taxon>
    </lineage>
</organism>
<dbReference type="InterPro" id="IPR036013">
    <property type="entry name" value="Band_7/SPFH_dom_sf"/>
</dbReference>
<sequence length="115" mass="13167">MKKKAMIIGVIIAVFAVITAVSSCYCVKEDEYAYVVRFSKIERIERSAGLHFKIPFIDSVKFFPKNIQLYDLAPSDVLTSDSKAMSVDSYVLWKISDPMTFYKTRGTEPARRRDL</sequence>
<comment type="caution">
    <text evidence="2">The sequence shown here is derived from an EMBL/GenBank/DDBJ whole genome shotgun (WGS) entry which is preliminary data.</text>
</comment>
<dbReference type="PROSITE" id="PS51257">
    <property type="entry name" value="PROKAR_LIPOPROTEIN"/>
    <property type="match status" value="1"/>
</dbReference>
<dbReference type="Gene3D" id="3.30.479.30">
    <property type="entry name" value="Band 7 domain"/>
    <property type="match status" value="1"/>
</dbReference>
<protein>
    <recommendedName>
        <fullName evidence="1">Band 7 domain-containing protein</fullName>
    </recommendedName>
</protein>
<evidence type="ECO:0000259" key="1">
    <source>
        <dbReference type="Pfam" id="PF01145"/>
    </source>
</evidence>
<dbReference type="Proteomes" id="UP000824089">
    <property type="component" value="Unassembled WGS sequence"/>
</dbReference>
<proteinExistence type="predicted"/>
<evidence type="ECO:0000313" key="3">
    <source>
        <dbReference type="Proteomes" id="UP000824089"/>
    </source>
</evidence>
<dbReference type="AlphaFoldDB" id="A0A9D1L9I3"/>